<comment type="caution">
    <text evidence="2">The sequence shown here is derived from an EMBL/GenBank/DDBJ whole genome shotgun (WGS) entry which is preliminary data.</text>
</comment>
<protein>
    <submittedName>
        <fullName evidence="2">Uncharacterized protein</fullName>
    </submittedName>
</protein>
<evidence type="ECO:0000313" key="3">
    <source>
        <dbReference type="Proteomes" id="UP001215598"/>
    </source>
</evidence>
<evidence type="ECO:0000313" key="2">
    <source>
        <dbReference type="EMBL" id="KAJ7772332.1"/>
    </source>
</evidence>
<dbReference type="EMBL" id="JARKIB010000014">
    <property type="protein sequence ID" value="KAJ7772332.1"/>
    <property type="molecule type" value="Genomic_DNA"/>
</dbReference>
<feature type="compositionally biased region" description="Polar residues" evidence="1">
    <location>
        <begin position="11"/>
        <end position="26"/>
    </location>
</feature>
<feature type="compositionally biased region" description="Low complexity" evidence="1">
    <location>
        <begin position="79"/>
        <end position="91"/>
    </location>
</feature>
<keyword evidence="3" id="KW-1185">Reference proteome</keyword>
<organism evidence="2 3">
    <name type="scientific">Mycena metata</name>
    <dbReference type="NCBI Taxonomy" id="1033252"/>
    <lineage>
        <taxon>Eukaryota</taxon>
        <taxon>Fungi</taxon>
        <taxon>Dikarya</taxon>
        <taxon>Basidiomycota</taxon>
        <taxon>Agaricomycotina</taxon>
        <taxon>Agaricomycetes</taxon>
        <taxon>Agaricomycetidae</taxon>
        <taxon>Agaricales</taxon>
        <taxon>Marasmiineae</taxon>
        <taxon>Mycenaceae</taxon>
        <taxon>Mycena</taxon>
    </lineage>
</organism>
<dbReference type="AlphaFoldDB" id="A0AAD7JUN5"/>
<gene>
    <name evidence="2" type="ORF">B0H16DRAFT_1769095</name>
</gene>
<reference evidence="2" key="1">
    <citation type="submission" date="2023-03" db="EMBL/GenBank/DDBJ databases">
        <title>Massive genome expansion in bonnet fungi (Mycena s.s.) driven by repeated elements and novel gene families across ecological guilds.</title>
        <authorList>
            <consortium name="Lawrence Berkeley National Laboratory"/>
            <person name="Harder C.B."/>
            <person name="Miyauchi S."/>
            <person name="Viragh M."/>
            <person name="Kuo A."/>
            <person name="Thoen E."/>
            <person name="Andreopoulos B."/>
            <person name="Lu D."/>
            <person name="Skrede I."/>
            <person name="Drula E."/>
            <person name="Henrissat B."/>
            <person name="Morin E."/>
            <person name="Kohler A."/>
            <person name="Barry K."/>
            <person name="LaButti K."/>
            <person name="Morin E."/>
            <person name="Salamov A."/>
            <person name="Lipzen A."/>
            <person name="Mereny Z."/>
            <person name="Hegedus B."/>
            <person name="Baldrian P."/>
            <person name="Stursova M."/>
            <person name="Weitz H."/>
            <person name="Taylor A."/>
            <person name="Grigoriev I.V."/>
            <person name="Nagy L.G."/>
            <person name="Martin F."/>
            <person name="Kauserud H."/>
        </authorList>
    </citation>
    <scope>NUCLEOTIDE SEQUENCE</scope>
    <source>
        <strain evidence="2">CBHHK182m</strain>
    </source>
</reference>
<feature type="compositionally biased region" description="Low complexity" evidence="1">
    <location>
        <begin position="150"/>
        <end position="160"/>
    </location>
</feature>
<dbReference type="Proteomes" id="UP001215598">
    <property type="component" value="Unassembled WGS sequence"/>
</dbReference>
<feature type="compositionally biased region" description="Low complexity" evidence="1">
    <location>
        <begin position="111"/>
        <end position="124"/>
    </location>
</feature>
<sequence length="204" mass="21392">MAASTAAVPGSLNNSLTSPDASQSSPPVVDPAYQDFEDRERVKSSTSQPAYAYTLHRNSLVSPYPQERHASSSAPPIARLSSSSLPVPSHRSSPDRSIVSISTPPVTAQAQSHQQQTPPHNQHQNQHEQHPHAHAPSPHPHYMVPPHIVSSAASASASAADGPGGANGPTGAIIHADDAATGLSDRTCQTKQHNASTICIGHFR</sequence>
<proteinExistence type="predicted"/>
<accession>A0AAD7JUN5</accession>
<name>A0AAD7JUN5_9AGAR</name>
<feature type="region of interest" description="Disordered" evidence="1">
    <location>
        <begin position="1"/>
        <end position="173"/>
    </location>
</feature>
<feature type="compositionally biased region" description="Polar residues" evidence="1">
    <location>
        <begin position="99"/>
        <end position="110"/>
    </location>
</feature>
<evidence type="ECO:0000256" key="1">
    <source>
        <dbReference type="SAM" id="MobiDB-lite"/>
    </source>
</evidence>